<organism evidence="6 7">
    <name type="scientific">Devosia yakushimensis</name>
    <dbReference type="NCBI Taxonomy" id="470028"/>
    <lineage>
        <taxon>Bacteria</taxon>
        <taxon>Pseudomonadati</taxon>
        <taxon>Pseudomonadota</taxon>
        <taxon>Alphaproteobacteria</taxon>
        <taxon>Hyphomicrobiales</taxon>
        <taxon>Devosiaceae</taxon>
        <taxon>Devosia</taxon>
    </lineage>
</organism>
<feature type="transmembrane region" description="Helical" evidence="4">
    <location>
        <begin position="133"/>
        <end position="157"/>
    </location>
</feature>
<dbReference type="InterPro" id="IPR020846">
    <property type="entry name" value="MFS_dom"/>
</dbReference>
<evidence type="ECO:0000313" key="6">
    <source>
        <dbReference type="EMBL" id="GLQ11589.1"/>
    </source>
</evidence>
<feature type="transmembrane region" description="Helical" evidence="4">
    <location>
        <begin position="163"/>
        <end position="183"/>
    </location>
</feature>
<dbReference type="InterPro" id="IPR011701">
    <property type="entry name" value="MFS"/>
</dbReference>
<evidence type="ECO:0000256" key="1">
    <source>
        <dbReference type="ARBA" id="ARBA00022692"/>
    </source>
</evidence>
<feature type="transmembrane region" description="Helical" evidence="4">
    <location>
        <begin position="242"/>
        <end position="271"/>
    </location>
</feature>
<dbReference type="PANTHER" id="PTHR11360:SF290">
    <property type="entry name" value="MONOCARBOXYLATE MFS PERMEASE"/>
    <property type="match status" value="1"/>
</dbReference>
<dbReference type="RefSeq" id="WP_284393086.1">
    <property type="nucleotide sequence ID" value="NZ_BSNG01000002.1"/>
</dbReference>
<dbReference type="InterPro" id="IPR050327">
    <property type="entry name" value="Proton-linked_MCT"/>
</dbReference>
<gene>
    <name evidence="6" type="ORF">GCM10007913_35210</name>
</gene>
<feature type="transmembrane region" description="Helical" evidence="4">
    <location>
        <begin position="307"/>
        <end position="328"/>
    </location>
</feature>
<keyword evidence="7" id="KW-1185">Reference proteome</keyword>
<reference evidence="6" key="2">
    <citation type="submission" date="2023-01" db="EMBL/GenBank/DDBJ databases">
        <title>Draft genome sequence of Devosia yakushimensis strain NBRC 103855.</title>
        <authorList>
            <person name="Sun Q."/>
            <person name="Mori K."/>
        </authorList>
    </citation>
    <scope>NUCLEOTIDE SEQUENCE</scope>
    <source>
        <strain evidence="6">NBRC 103855</strain>
    </source>
</reference>
<dbReference type="CDD" id="cd17355">
    <property type="entry name" value="MFS_YcxA_like"/>
    <property type="match status" value="1"/>
</dbReference>
<feature type="transmembrane region" description="Helical" evidence="4">
    <location>
        <begin position="370"/>
        <end position="391"/>
    </location>
</feature>
<evidence type="ECO:0000256" key="2">
    <source>
        <dbReference type="ARBA" id="ARBA00022989"/>
    </source>
</evidence>
<feature type="transmembrane region" description="Helical" evidence="4">
    <location>
        <begin position="340"/>
        <end position="364"/>
    </location>
</feature>
<accession>A0ABQ5UKD1</accession>
<feature type="transmembrane region" description="Helical" evidence="4">
    <location>
        <begin position="283"/>
        <end position="301"/>
    </location>
</feature>
<keyword evidence="1 4" id="KW-0812">Transmembrane</keyword>
<evidence type="ECO:0000256" key="3">
    <source>
        <dbReference type="ARBA" id="ARBA00023136"/>
    </source>
</evidence>
<feature type="transmembrane region" description="Helical" evidence="4">
    <location>
        <begin position="75"/>
        <end position="94"/>
    </location>
</feature>
<dbReference type="Pfam" id="PF07690">
    <property type="entry name" value="MFS_1"/>
    <property type="match status" value="1"/>
</dbReference>
<feature type="transmembrane region" description="Helical" evidence="4">
    <location>
        <begin position="7"/>
        <end position="31"/>
    </location>
</feature>
<name>A0ABQ5UKD1_9HYPH</name>
<dbReference type="Gene3D" id="1.20.1250.20">
    <property type="entry name" value="MFS general substrate transporter like domains"/>
    <property type="match status" value="2"/>
</dbReference>
<proteinExistence type="predicted"/>
<feature type="transmembrane region" description="Helical" evidence="4">
    <location>
        <begin position="100"/>
        <end position="126"/>
    </location>
</feature>
<evidence type="ECO:0000313" key="7">
    <source>
        <dbReference type="Proteomes" id="UP001161406"/>
    </source>
</evidence>
<keyword evidence="3 4" id="KW-0472">Membrane</keyword>
<dbReference type="SUPFAM" id="SSF103473">
    <property type="entry name" value="MFS general substrate transporter"/>
    <property type="match status" value="1"/>
</dbReference>
<dbReference type="PANTHER" id="PTHR11360">
    <property type="entry name" value="MONOCARBOXYLATE TRANSPORTER"/>
    <property type="match status" value="1"/>
</dbReference>
<keyword evidence="2 4" id="KW-1133">Transmembrane helix</keyword>
<dbReference type="PROSITE" id="PS50850">
    <property type="entry name" value="MFS"/>
    <property type="match status" value="1"/>
</dbReference>
<evidence type="ECO:0000256" key="4">
    <source>
        <dbReference type="SAM" id="Phobius"/>
    </source>
</evidence>
<dbReference type="EMBL" id="BSNG01000002">
    <property type="protein sequence ID" value="GLQ11589.1"/>
    <property type="molecule type" value="Genomic_DNA"/>
</dbReference>
<reference evidence="6" key="1">
    <citation type="journal article" date="2014" name="Int. J. Syst. Evol. Microbiol.">
        <title>Complete genome of a new Firmicutes species belonging to the dominant human colonic microbiota ('Ruminococcus bicirculans') reveals two chromosomes and a selective capacity to utilize plant glucans.</title>
        <authorList>
            <consortium name="NISC Comparative Sequencing Program"/>
            <person name="Wegmann U."/>
            <person name="Louis P."/>
            <person name="Goesmann A."/>
            <person name="Henrissat B."/>
            <person name="Duncan S.H."/>
            <person name="Flint H.J."/>
        </authorList>
    </citation>
    <scope>NUCLEOTIDE SEQUENCE</scope>
    <source>
        <strain evidence="6">NBRC 103855</strain>
    </source>
</reference>
<feature type="domain" description="Major facilitator superfamily (MFS) profile" evidence="5">
    <location>
        <begin position="6"/>
        <end position="396"/>
    </location>
</feature>
<protein>
    <submittedName>
        <fullName evidence="6">MFS transporter</fullName>
    </submittedName>
</protein>
<feature type="transmembrane region" description="Helical" evidence="4">
    <location>
        <begin position="218"/>
        <end position="236"/>
    </location>
</feature>
<dbReference type="Proteomes" id="UP001161406">
    <property type="component" value="Unassembled WGS sequence"/>
</dbReference>
<evidence type="ECO:0000259" key="5">
    <source>
        <dbReference type="PROSITE" id="PS50850"/>
    </source>
</evidence>
<comment type="caution">
    <text evidence="6">The sequence shown here is derived from an EMBL/GenBank/DDBJ whole genome shotgun (WGS) entry which is preliminary data.</text>
</comment>
<dbReference type="InterPro" id="IPR036259">
    <property type="entry name" value="MFS_trans_sf"/>
</dbReference>
<feature type="transmembrane region" description="Helical" evidence="4">
    <location>
        <begin position="43"/>
        <end position="63"/>
    </location>
</feature>
<sequence length="408" mass="42071">MNERYGWVIVAAGALITCVAMGAMFALPVYLQPIAEETGWTRAGISGAMTVGFVVMGIAGFGWGTLSDRIGARPVVLMASLLLGAGLVLASRATDLLVFQFAYGGMVGASGGAFFAPIMATAVGWFDKHRSLAVSLVSVGGGVAPMVGTPFASVLISNFGWRSAMLAIAIGAVVLLIPAGLLIRRAPAMLEEAVAANGPGPEGRVSSPAVKALRTPQFIVLAATFFLCCAAHSGPIFHTVSYAMICGASSLAAASIYSVEGVAGLFGRLIFGVLADRLGVRRVLVAGLALQAIGIYSYIYVTQLNQFYMLAVVLGMAYGGVMPLYAVLARDYFGPRVMGTVLGAATMTSSIGMAFGPVGGGWLYDTYGTYHWLYIASAAVGVAAAGMALAFPPPQRDQDDRPGAAQPA</sequence>